<proteinExistence type="predicted"/>
<gene>
    <name evidence="1" type="ORF">MI149_29950</name>
</gene>
<reference evidence="1" key="1">
    <citation type="submission" date="2022-08" db="EMBL/GenBank/DDBJ databases">
        <title>Whole genome sequencing of non-tuberculosis mycobacteria type-strains.</title>
        <authorList>
            <person name="Igarashi Y."/>
            <person name="Osugi A."/>
            <person name="Mitarai S."/>
        </authorList>
    </citation>
    <scope>NUCLEOTIDE SEQUENCE</scope>
    <source>
        <strain evidence="1">JCM 16369</strain>
    </source>
</reference>
<organism evidence="1 2">
    <name type="scientific">Mycolicibacterium crocinum</name>
    <dbReference type="NCBI Taxonomy" id="388459"/>
    <lineage>
        <taxon>Bacteria</taxon>
        <taxon>Bacillati</taxon>
        <taxon>Actinomycetota</taxon>
        <taxon>Actinomycetes</taxon>
        <taxon>Mycobacteriales</taxon>
        <taxon>Mycobacteriaceae</taxon>
        <taxon>Mycolicibacterium</taxon>
    </lineage>
</organism>
<keyword evidence="2" id="KW-1185">Reference proteome</keyword>
<dbReference type="RefSeq" id="WP_240180724.1">
    <property type="nucleotide sequence ID" value="NZ_CP092363.2"/>
</dbReference>
<sequence>MDAAQSYVAQVDRILAAAVSLFPAEAHGVELQRDLAPAGGNLPDGDSGLAAATGEASDRYRRDDARAVALSDALHSSVTEAVTHARQANESARAIAQTAATGARAVLAEGTDPHNLVLLVSQMDDRLAAMQDHIKQTRERLHVSAQKISAHQAEIAQHT</sequence>
<accession>A0ABY3TYH0</accession>
<evidence type="ECO:0000313" key="2">
    <source>
        <dbReference type="Proteomes" id="UP001055337"/>
    </source>
</evidence>
<dbReference type="Proteomes" id="UP001055337">
    <property type="component" value="Plasmid unnamed"/>
</dbReference>
<dbReference type="EMBL" id="CP092363">
    <property type="protein sequence ID" value="ULN44720.1"/>
    <property type="molecule type" value="Genomic_DNA"/>
</dbReference>
<evidence type="ECO:0000313" key="1">
    <source>
        <dbReference type="EMBL" id="ULN44720.1"/>
    </source>
</evidence>
<protein>
    <submittedName>
        <fullName evidence="1">Uncharacterized protein</fullName>
    </submittedName>
</protein>
<geneLocation type="plasmid" evidence="1 2">
    <name>unnamed</name>
</geneLocation>
<keyword evidence="1" id="KW-0614">Plasmid</keyword>
<name>A0ABY3TYH0_9MYCO</name>